<name>A0ABX2HSF2_9FIRM</name>
<dbReference type="EMBL" id="JAAITT010000053">
    <property type="protein sequence ID" value="NSJ51973.1"/>
    <property type="molecule type" value="Genomic_DNA"/>
</dbReference>
<evidence type="ECO:0000256" key="8">
    <source>
        <dbReference type="PROSITE-ProRule" id="PRU00236"/>
    </source>
</evidence>
<dbReference type="InterPro" id="IPR026590">
    <property type="entry name" value="Ssirtuin_cat_dom"/>
</dbReference>
<evidence type="ECO:0000313" key="11">
    <source>
        <dbReference type="Proteomes" id="UP000669239"/>
    </source>
</evidence>
<dbReference type="PROSITE" id="PS50305">
    <property type="entry name" value="SIRTUIN"/>
    <property type="match status" value="1"/>
</dbReference>
<evidence type="ECO:0000313" key="10">
    <source>
        <dbReference type="EMBL" id="NSJ51973.1"/>
    </source>
</evidence>
<dbReference type="EC" id="3.2.2.5" evidence="4"/>
<keyword evidence="2" id="KW-0520">NAD</keyword>
<comment type="caution">
    <text evidence="10">The sequence shown here is derived from an EMBL/GenBank/DDBJ whole genome shotgun (WGS) entry which is preliminary data.</text>
</comment>
<evidence type="ECO:0000256" key="2">
    <source>
        <dbReference type="ARBA" id="ARBA00023027"/>
    </source>
</evidence>
<keyword evidence="11" id="KW-1185">Reference proteome</keyword>
<dbReference type="CDD" id="cd01406">
    <property type="entry name" value="SIR2-like"/>
    <property type="match status" value="1"/>
</dbReference>
<accession>A0ABX2HSF2</accession>
<feature type="domain" description="Deacetylase sirtuin-type" evidence="9">
    <location>
        <begin position="2"/>
        <end position="248"/>
    </location>
</feature>
<dbReference type="InterPro" id="IPR029035">
    <property type="entry name" value="DHS-like_NAD/FAD-binding_dom"/>
</dbReference>
<comment type="caution">
    <text evidence="8">Lacks conserved residue(s) required for the propagation of feature annotation.</text>
</comment>
<gene>
    <name evidence="10" type="ORF">G5B36_25210</name>
</gene>
<protein>
    <recommendedName>
        <fullName evidence="6">NAD(+) hydrolase ThsA</fullName>
        <ecNumber evidence="4">3.2.2.5</ecNumber>
    </recommendedName>
</protein>
<evidence type="ECO:0000256" key="4">
    <source>
        <dbReference type="ARBA" id="ARBA00034327"/>
    </source>
</evidence>
<evidence type="ECO:0000256" key="6">
    <source>
        <dbReference type="ARBA" id="ARBA00035033"/>
    </source>
</evidence>
<dbReference type="InterPro" id="IPR041486">
    <property type="entry name" value="ThsA_STALD"/>
</dbReference>
<dbReference type="SUPFAM" id="SSF52467">
    <property type="entry name" value="DHS-like NAD/FAD-binding domain"/>
    <property type="match status" value="1"/>
</dbReference>
<evidence type="ECO:0000256" key="3">
    <source>
        <dbReference type="ARBA" id="ARBA00023118"/>
    </source>
</evidence>
<reference evidence="10 11" key="1">
    <citation type="journal article" date="2020" name="Cell Host Microbe">
        <title>Functional and Genomic Variation between Human-Derived Isolates of Lachnospiraceae Reveals Inter- and Intra-Species Diversity.</title>
        <authorList>
            <person name="Sorbara M.T."/>
            <person name="Littmann E.R."/>
            <person name="Fontana E."/>
            <person name="Moody T.U."/>
            <person name="Kohout C.E."/>
            <person name="Gjonbalaj M."/>
            <person name="Eaton V."/>
            <person name="Seok R."/>
            <person name="Leiner I.M."/>
            <person name="Pamer E.G."/>
        </authorList>
    </citation>
    <scope>NUCLEOTIDE SEQUENCE [LARGE SCALE GENOMIC DNA]</scope>
    <source>
        <strain evidence="10 11">MSK.1.17</strain>
    </source>
</reference>
<dbReference type="Pfam" id="PF13289">
    <property type="entry name" value="SIR2_2"/>
    <property type="match status" value="1"/>
</dbReference>
<sequence length="475" mass="53982">MEVLREVLINKFTQAIREGNAGIFAGAGLSRASGYVDWKNLLGPLAKNVKLDIEKEKDYLSVAQYYRNESGSRGSINQEILNAFNAEVGENENVEIIARLPISTYWTTNYDKLIEKELEKQNRKVDVKMDSDQLSTALANRDAVVYKMHGDVEHPAKAVLTKDDYVLYDNKRPLFRTILKGDLISKKLLFIGFSFEDPNLDYILGQIHALLDENVAEHYCFFRRVQESDYDDDKDYGYEKARQELRAKDLARYGIQTVFVDDYSEITDILRDIESAVKRNNVLISGSADDYAGWGRDKAEELAGKISEALVKNNFKITSGFGLGIGSSVINGALTEIYRNKYKHTDEYLCLRPFPQGIKDATERQKVFTQYRKDMVSGTGVAIFLFGNKKDPTDSSKIIDATGCWDEFVIARDNKNVIIPIGSTGFMAKKIFDEVRTDMDNYKYLENYMDVLETENDVDKLVDAVIAIVNEQRMA</sequence>
<evidence type="ECO:0000259" key="9">
    <source>
        <dbReference type="PROSITE" id="PS50305"/>
    </source>
</evidence>
<evidence type="ECO:0000256" key="7">
    <source>
        <dbReference type="ARBA" id="ARBA00047575"/>
    </source>
</evidence>
<comment type="catalytic activity">
    <reaction evidence="7">
        <text>NAD(+) + H2O = ADP-D-ribose + nicotinamide + H(+)</text>
        <dbReference type="Rhea" id="RHEA:16301"/>
        <dbReference type="ChEBI" id="CHEBI:15377"/>
        <dbReference type="ChEBI" id="CHEBI:15378"/>
        <dbReference type="ChEBI" id="CHEBI:17154"/>
        <dbReference type="ChEBI" id="CHEBI:57540"/>
        <dbReference type="ChEBI" id="CHEBI:57967"/>
        <dbReference type="EC" id="3.2.2.5"/>
    </reaction>
    <physiologicalReaction direction="left-to-right" evidence="7">
        <dbReference type="Rhea" id="RHEA:16302"/>
    </physiologicalReaction>
</comment>
<dbReference type="Pfam" id="PF18185">
    <property type="entry name" value="STALD"/>
    <property type="match status" value="1"/>
</dbReference>
<proteinExistence type="inferred from homology"/>
<evidence type="ECO:0000256" key="5">
    <source>
        <dbReference type="ARBA" id="ARBA00035014"/>
    </source>
</evidence>
<keyword evidence="3" id="KW-0051">Antiviral defense</keyword>
<organism evidence="10 11">
    <name type="scientific">Enterocloster aldenensis</name>
    <dbReference type="NCBI Taxonomy" id="358742"/>
    <lineage>
        <taxon>Bacteria</taxon>
        <taxon>Bacillati</taxon>
        <taxon>Bacillota</taxon>
        <taxon>Clostridia</taxon>
        <taxon>Lachnospirales</taxon>
        <taxon>Lachnospiraceae</taxon>
        <taxon>Enterocloster</taxon>
    </lineage>
</organism>
<dbReference type="Proteomes" id="UP000669239">
    <property type="component" value="Unassembled WGS sequence"/>
</dbReference>
<keyword evidence="1" id="KW-0378">Hydrolase</keyword>
<dbReference type="RefSeq" id="WP_165643020.1">
    <property type="nucleotide sequence ID" value="NZ_JAAITT010000053.1"/>
</dbReference>
<evidence type="ECO:0000256" key="1">
    <source>
        <dbReference type="ARBA" id="ARBA00022801"/>
    </source>
</evidence>
<comment type="similarity">
    <text evidence="5">Belongs to the soluble Thoeris ThsA family.</text>
</comment>